<name>X1VFB1_9ZZZZ</name>
<protein>
    <recommendedName>
        <fullName evidence="1">STAS domain-containing protein</fullName>
    </recommendedName>
</protein>
<dbReference type="SUPFAM" id="SSF52091">
    <property type="entry name" value="SpoIIaa-like"/>
    <property type="match status" value="1"/>
</dbReference>
<sequence length="106" mass="11877">SKIGANTILTPRASLTFENYEECEALLKRLIEQNQTTIIIDCKAVDFLDSRALEMMTQVNGELRQHGGVLKIANMNAVCRDILIVTRLINGFHIYEDIPGAVRSKT</sequence>
<reference evidence="2" key="1">
    <citation type="journal article" date="2014" name="Front. Microbiol.">
        <title>High frequency of phylogenetically diverse reductive dehalogenase-homologous genes in deep subseafloor sedimentary metagenomes.</title>
        <authorList>
            <person name="Kawai M."/>
            <person name="Futagami T."/>
            <person name="Toyoda A."/>
            <person name="Takaki Y."/>
            <person name="Nishi S."/>
            <person name="Hori S."/>
            <person name="Arai W."/>
            <person name="Tsubouchi T."/>
            <person name="Morono Y."/>
            <person name="Uchiyama I."/>
            <person name="Ito T."/>
            <person name="Fujiyama A."/>
            <person name="Inagaki F."/>
            <person name="Takami H."/>
        </authorList>
    </citation>
    <scope>NUCLEOTIDE SEQUENCE</scope>
    <source>
        <strain evidence="2">Expedition CK06-06</strain>
    </source>
</reference>
<dbReference type="AlphaFoldDB" id="X1VFB1"/>
<dbReference type="Gene3D" id="3.30.750.24">
    <property type="entry name" value="STAS domain"/>
    <property type="match status" value="1"/>
</dbReference>
<dbReference type="CDD" id="cd07043">
    <property type="entry name" value="STAS_anti-anti-sigma_factors"/>
    <property type="match status" value="1"/>
</dbReference>
<comment type="caution">
    <text evidence="2">The sequence shown here is derived from an EMBL/GenBank/DDBJ whole genome shotgun (WGS) entry which is preliminary data.</text>
</comment>
<dbReference type="Pfam" id="PF01740">
    <property type="entry name" value="STAS"/>
    <property type="match status" value="1"/>
</dbReference>
<evidence type="ECO:0000313" key="2">
    <source>
        <dbReference type="EMBL" id="GAJ13036.1"/>
    </source>
</evidence>
<dbReference type="InterPro" id="IPR002645">
    <property type="entry name" value="STAS_dom"/>
</dbReference>
<dbReference type="PROSITE" id="PS50801">
    <property type="entry name" value="STAS"/>
    <property type="match status" value="1"/>
</dbReference>
<evidence type="ECO:0000259" key="1">
    <source>
        <dbReference type="PROSITE" id="PS50801"/>
    </source>
</evidence>
<feature type="non-terminal residue" evidence="2">
    <location>
        <position position="1"/>
    </location>
</feature>
<dbReference type="InterPro" id="IPR036513">
    <property type="entry name" value="STAS_dom_sf"/>
</dbReference>
<dbReference type="PANTHER" id="PTHR33495:SF2">
    <property type="entry name" value="ANTI-SIGMA FACTOR ANTAGONIST TM_1081-RELATED"/>
    <property type="match status" value="1"/>
</dbReference>
<accession>X1VFB1</accession>
<dbReference type="PANTHER" id="PTHR33495">
    <property type="entry name" value="ANTI-SIGMA FACTOR ANTAGONIST TM_1081-RELATED-RELATED"/>
    <property type="match status" value="1"/>
</dbReference>
<feature type="domain" description="STAS" evidence="1">
    <location>
        <begin position="1"/>
        <end position="105"/>
    </location>
</feature>
<gene>
    <name evidence="2" type="ORF">S12H4_51318</name>
</gene>
<dbReference type="EMBL" id="BARW01032419">
    <property type="protein sequence ID" value="GAJ13036.1"/>
    <property type="molecule type" value="Genomic_DNA"/>
</dbReference>
<organism evidence="2">
    <name type="scientific">marine sediment metagenome</name>
    <dbReference type="NCBI Taxonomy" id="412755"/>
    <lineage>
        <taxon>unclassified sequences</taxon>
        <taxon>metagenomes</taxon>
        <taxon>ecological metagenomes</taxon>
    </lineage>
</organism>
<dbReference type="GO" id="GO:0043856">
    <property type="term" value="F:anti-sigma factor antagonist activity"/>
    <property type="evidence" value="ECO:0007669"/>
    <property type="project" value="TreeGrafter"/>
</dbReference>
<proteinExistence type="predicted"/>